<dbReference type="GeneID" id="24723266"/>
<dbReference type="OrthoDB" id="2213at10239"/>
<gene>
    <name evidence="2" type="ORF">BCP8-2_020</name>
</gene>
<name>A0A0E3D9N9_9CAUD</name>
<dbReference type="InterPro" id="IPR035198">
    <property type="entry name" value="SU10_MCP"/>
</dbReference>
<dbReference type="Proteomes" id="UP000033014">
    <property type="component" value="Segment"/>
</dbReference>
<dbReference type="Pfam" id="PF17236">
    <property type="entry name" value="SU10_MCP"/>
    <property type="match status" value="1"/>
</dbReference>
<keyword evidence="1" id="KW-1133">Transmembrane helix</keyword>
<dbReference type="RefSeq" id="YP_009149581.1">
    <property type="nucleotide sequence ID" value="NC_027355.1"/>
</dbReference>
<accession>A0A0E3D9N9</accession>
<evidence type="ECO:0000313" key="3">
    <source>
        <dbReference type="Proteomes" id="UP000033014"/>
    </source>
</evidence>
<feature type="transmembrane region" description="Helical" evidence="1">
    <location>
        <begin position="443"/>
        <end position="460"/>
    </location>
</feature>
<reference evidence="3" key="1">
    <citation type="submission" date="2014-01" db="EMBL/GenBank/DDBJ databases">
        <title>Genomic and Proteomic Analysis of Broad Host Range Virulent Bacillus Group Phage BCP8-2 Leading To the Creation of New Genus within Myoviruses.</title>
        <authorList>
            <person name="Bandara N."/>
            <person name="Asare P.T."/>
            <person name="Kim K.P."/>
        </authorList>
    </citation>
    <scope>NUCLEOTIDE SEQUENCE [LARGE SCALE GENOMIC DNA]</scope>
</reference>
<evidence type="ECO:0000313" key="2">
    <source>
        <dbReference type="EMBL" id="AHJ87058.1"/>
    </source>
</evidence>
<evidence type="ECO:0000256" key="1">
    <source>
        <dbReference type="SAM" id="Phobius"/>
    </source>
</evidence>
<keyword evidence="3" id="KW-1185">Reference proteome</keyword>
<sequence>MGAELNKDKQVQAEPEVMKLPQAAEDKIAELQKSFTTGVGITPDTQTDAAALRREYLQDEVKMLTWDNSDFTIYPLIAKQQITNTVAKYAVFNQHGRTGHSRFVSEIGVASINDPNIRQKTVQMKFLSDTKQQSIAAGLVNNISDPMTILTEDAISVIAKSIEWAIFYGDASLSADADQQSGIEFDGLHKLIDQKTNVIDLKGESLSEAVLNKAAVIVGKGYGKATDAFMPIGVQAEFTNNLLDRQRVIQPSNQGGFSTGFTINQFLSARGAINLHGSTIMENDNVLVENRLPQANAPLPAKSVKATVKTGDKGTFRPVDKGVQSYKVVVFSNEAESVASDAVTATVANETDSVTLEIELQPIYQAQPQFVVVYRQGAQTGHYFQIARIPVSKANDLNVITFVDRNEIIPETTDVFVGEMNQNVLSLLELLPMMRLPLAQMNATYTFTVLWYGALALYAPKKWVRIKNVKYIPALAADVTLNY</sequence>
<reference evidence="2 3" key="2">
    <citation type="journal article" date="2015" name="Arch. Virol.">
        <title>Complete genome sequence analysis and identification of putative metallo-beta-lactamase and SpoIIIE homologs in Bacillus cereus group phage BCP8-2, a new member of the proposed Bastille-like group.</title>
        <authorList>
            <person name="Asare P.T."/>
            <person name="Bandara N."/>
            <person name="Jeong T.Y."/>
            <person name="Ryu S."/>
            <person name="Klumpp J."/>
            <person name="Kim K.P."/>
        </authorList>
    </citation>
    <scope>NUCLEOTIDE SEQUENCE [LARGE SCALE GENOMIC DNA]</scope>
    <source>
        <strain evidence="2">BCP8-2</strain>
    </source>
</reference>
<protein>
    <submittedName>
        <fullName evidence="2">Putative major capsid</fullName>
    </submittedName>
</protein>
<keyword evidence="1" id="KW-0472">Membrane</keyword>
<dbReference type="EMBL" id="KJ081346">
    <property type="protein sequence ID" value="AHJ87058.1"/>
    <property type="molecule type" value="Genomic_DNA"/>
</dbReference>
<keyword evidence="1" id="KW-0812">Transmembrane</keyword>
<proteinExistence type="predicted"/>
<dbReference type="KEGG" id="vg:24723266"/>
<organism evidence="2 3">
    <name type="scientific">Bacillus phage BCP8-2</name>
    <dbReference type="NCBI Taxonomy" id="1129192"/>
    <lineage>
        <taxon>Viruses</taxon>
        <taxon>Duplodnaviria</taxon>
        <taxon>Heunggongvirae</taxon>
        <taxon>Uroviricota</taxon>
        <taxon>Caudoviricetes</taxon>
        <taxon>Herelleviridae</taxon>
        <taxon>Bastillevirinae</taxon>
        <taxon>Caeruleovirus</taxon>
        <taxon>Caeruleovirus BCP82</taxon>
    </lineage>
</organism>